<feature type="transmembrane region" description="Helical" evidence="6">
    <location>
        <begin position="566"/>
        <end position="592"/>
    </location>
</feature>
<dbReference type="EMBL" id="CP086654">
    <property type="protein sequence ID" value="UEX90204.1"/>
    <property type="molecule type" value="Genomic_DNA"/>
</dbReference>
<evidence type="ECO:0000256" key="4">
    <source>
        <dbReference type="ARBA" id="ARBA00022989"/>
    </source>
</evidence>
<keyword evidence="2 6" id="KW-1003">Cell membrane</keyword>
<evidence type="ECO:0000256" key="5">
    <source>
        <dbReference type="ARBA" id="ARBA00023136"/>
    </source>
</evidence>
<evidence type="ECO:0000256" key="3">
    <source>
        <dbReference type="ARBA" id="ARBA00022692"/>
    </source>
</evidence>
<feature type="transmembrane region" description="Helical" evidence="6">
    <location>
        <begin position="90"/>
        <end position="114"/>
    </location>
</feature>
<reference evidence="8 9" key="1">
    <citation type="journal article" date="2022" name="Pathogens">
        <title>Staphylococcus ratti sp. nov. Isolated from a Lab Rat.</title>
        <authorList>
            <person name="Kovarovic V."/>
            <person name="Sedlacek I."/>
            <person name="Petras P."/>
            <person name="Kralova S."/>
            <person name="Maslanova I."/>
            <person name="Svec P."/>
            <person name="Neumann-Schaal M."/>
            <person name="Botka T."/>
            <person name="Gelbicova T."/>
            <person name="Stankova E."/>
            <person name="Doskar J."/>
            <person name="Pantucek R."/>
        </authorList>
    </citation>
    <scope>NUCLEOTIDE SEQUENCE [LARGE SCALE GENOMIC DNA]</scope>
    <source>
        <strain evidence="8 9">CCM 9025</strain>
    </source>
</reference>
<dbReference type="PIRSF" id="PIRSF018968">
    <property type="entry name" value="ABC_permease_BceB"/>
    <property type="match status" value="1"/>
</dbReference>
<name>A0ABY3PCZ2_9STAP</name>
<protein>
    <submittedName>
        <fullName evidence="8">ABC transporter permease</fullName>
    </submittedName>
</protein>
<dbReference type="RefSeq" id="WP_229292701.1">
    <property type="nucleotide sequence ID" value="NZ_CP086654.1"/>
</dbReference>
<evidence type="ECO:0000256" key="2">
    <source>
        <dbReference type="ARBA" id="ARBA00022475"/>
    </source>
</evidence>
<evidence type="ECO:0000313" key="9">
    <source>
        <dbReference type="Proteomes" id="UP001197626"/>
    </source>
</evidence>
<comment type="subcellular location">
    <subcellularLocation>
        <location evidence="1 6">Cell membrane</location>
        <topology evidence="1 6">Multi-pass membrane protein</topology>
    </subcellularLocation>
</comment>
<keyword evidence="6" id="KW-0813">Transport</keyword>
<dbReference type="InterPro" id="IPR027022">
    <property type="entry name" value="ABC_permease_BceB-typ"/>
</dbReference>
<keyword evidence="3 6" id="KW-0812">Transmembrane</keyword>
<dbReference type="PANTHER" id="PTHR46795">
    <property type="entry name" value="ABC TRANSPORTER PERMEASE-RELATED-RELATED"/>
    <property type="match status" value="1"/>
</dbReference>
<organism evidence="8 9">
    <name type="scientific">Staphylococcus ratti</name>
    <dbReference type="NCBI Taxonomy" id="2892440"/>
    <lineage>
        <taxon>Bacteria</taxon>
        <taxon>Bacillati</taxon>
        <taxon>Bacillota</taxon>
        <taxon>Bacilli</taxon>
        <taxon>Bacillales</taxon>
        <taxon>Staphylococcaceae</taxon>
        <taxon>Staphylococcus</taxon>
    </lineage>
</organism>
<dbReference type="Proteomes" id="UP001197626">
    <property type="component" value="Chromosome"/>
</dbReference>
<dbReference type="InterPro" id="IPR052536">
    <property type="entry name" value="ABC-4_Integral_Memb_Prot"/>
</dbReference>
<sequence length="599" mass="68412">MILTCVFIIYANGFIMKRRRKEYALQMVLGLEKKHLYLLSSLELFAQFVVTSVLSIIGGYLFGNLLFLILNKLISQTQISIMHYPFSLNAMVMTLVLNAILFFILFIINIIHTSTRSPIKLMNESHAGEKTTKKWLLIILCVVGSVFLAYGYYIALTTETVASAFPRIFLAILCVMIGTYCLFMSLSILLLQSLKRIPRIYYKPKNFFFISGLLSRMKTNAIGLASITMLCSFLIVTMGMTLITYRGLESQVVNQMKTDYKVVLGGNYNFDQKVNKRIETLQKEINQLTTVDQYRVHASQMFASNFKDGELQKVPTTSKSGVYVSAWVYGIITTEKDYNQSQNQHVSLKEDEIILSSSSPIFKDIKKIKIAGNVYNVIHSDKDELGNQIIGDSAYIIVKDDKTFKKISSYYASNQGEQSKSEVDLGSTDIDFNIQADKHAFEKAIPKLQEKYDAHITVKEQVRKMLYELNGGLIFIGIIVSIVLLAGTFLMLYYKQISEGYEDKRNFDIMQKVGLDYQLIKKTIHKQIMWVFVLPILVAVIHTLFASKLIYHLLGILGVRDISLFLSSYFAIIFIVVVIYGLMYWITSTIYYKIVQMKQ</sequence>
<feature type="transmembrane region" description="Helical" evidence="6">
    <location>
        <begin position="135"/>
        <end position="156"/>
    </location>
</feature>
<proteinExistence type="inferred from homology"/>
<feature type="transmembrane region" description="Helical" evidence="6">
    <location>
        <begin position="473"/>
        <end position="494"/>
    </location>
</feature>
<accession>A0ABY3PCZ2</accession>
<evidence type="ECO:0000313" key="8">
    <source>
        <dbReference type="EMBL" id="UEX90204.1"/>
    </source>
</evidence>
<gene>
    <name evidence="8" type="ORF">LN051_00570</name>
</gene>
<comment type="similarity">
    <text evidence="6">Belongs to the ABC-4 integral membrane protein family.</text>
</comment>
<dbReference type="PANTHER" id="PTHR46795:SF3">
    <property type="entry name" value="ABC TRANSPORTER PERMEASE"/>
    <property type="match status" value="1"/>
</dbReference>
<feature type="transmembrane region" description="Helical" evidence="6">
    <location>
        <begin position="168"/>
        <end position="191"/>
    </location>
</feature>
<evidence type="ECO:0000256" key="1">
    <source>
        <dbReference type="ARBA" id="ARBA00004651"/>
    </source>
</evidence>
<keyword evidence="5 6" id="KW-0472">Membrane</keyword>
<keyword evidence="4 6" id="KW-1133">Transmembrane helix</keyword>
<comment type="caution">
    <text evidence="6">Lacks conserved residue(s) required for the propagation of feature annotation.</text>
</comment>
<evidence type="ECO:0000256" key="6">
    <source>
        <dbReference type="PIRNR" id="PIRNR018968"/>
    </source>
</evidence>
<keyword evidence="9" id="KW-1185">Reference proteome</keyword>
<dbReference type="Pfam" id="PF02687">
    <property type="entry name" value="FtsX"/>
    <property type="match status" value="1"/>
</dbReference>
<feature type="domain" description="ABC3 transporter permease C-terminal" evidence="7">
    <location>
        <begin position="1"/>
        <end position="114"/>
    </location>
</feature>
<feature type="transmembrane region" description="Helical" evidence="6">
    <location>
        <begin position="221"/>
        <end position="245"/>
    </location>
</feature>
<feature type="transmembrane region" description="Helical" evidence="6">
    <location>
        <begin position="528"/>
        <end position="554"/>
    </location>
</feature>
<feature type="transmembrane region" description="Helical" evidence="6">
    <location>
        <begin position="44"/>
        <end position="70"/>
    </location>
</feature>
<evidence type="ECO:0000259" key="7">
    <source>
        <dbReference type="Pfam" id="PF02687"/>
    </source>
</evidence>
<dbReference type="InterPro" id="IPR003838">
    <property type="entry name" value="ABC3_permease_C"/>
</dbReference>